<dbReference type="HOGENOM" id="CLU_2362651_0_0_1"/>
<dbReference type="Proteomes" id="UP000032141">
    <property type="component" value="Chromosome C4"/>
</dbReference>
<feature type="compositionally biased region" description="Acidic residues" evidence="1">
    <location>
        <begin position="16"/>
        <end position="28"/>
    </location>
</feature>
<dbReference type="Gramene" id="Bo4g030140.1">
    <property type="protein sequence ID" value="Bo4g030140.1"/>
    <property type="gene ID" value="Bo4g030140"/>
</dbReference>
<evidence type="ECO:0000256" key="1">
    <source>
        <dbReference type="SAM" id="MobiDB-lite"/>
    </source>
</evidence>
<feature type="compositionally biased region" description="Basic and acidic residues" evidence="1">
    <location>
        <begin position="1"/>
        <end position="15"/>
    </location>
</feature>
<evidence type="ECO:0000313" key="3">
    <source>
        <dbReference type="Proteomes" id="UP000032141"/>
    </source>
</evidence>
<reference evidence="2" key="2">
    <citation type="submission" date="2015-03" db="UniProtKB">
        <authorList>
            <consortium name="EnsemblPlants"/>
        </authorList>
    </citation>
    <scope>IDENTIFICATION</scope>
</reference>
<proteinExistence type="predicted"/>
<feature type="compositionally biased region" description="Basic and acidic residues" evidence="1">
    <location>
        <begin position="29"/>
        <end position="39"/>
    </location>
</feature>
<dbReference type="EnsemblPlants" id="Bo4g030140.1">
    <property type="protein sequence ID" value="Bo4g030140.1"/>
    <property type="gene ID" value="Bo4g030140"/>
</dbReference>
<keyword evidence="3" id="KW-1185">Reference proteome</keyword>
<protein>
    <submittedName>
        <fullName evidence="2">Uncharacterized protein</fullName>
    </submittedName>
</protein>
<dbReference type="AlphaFoldDB" id="A0A0D3BR38"/>
<reference evidence="2 3" key="1">
    <citation type="journal article" date="2014" name="Genome Biol.">
        <title>Transcriptome and methylome profiling reveals relics of genome dominance in the mesopolyploid Brassica oleracea.</title>
        <authorList>
            <person name="Parkin I.A."/>
            <person name="Koh C."/>
            <person name="Tang H."/>
            <person name="Robinson S.J."/>
            <person name="Kagale S."/>
            <person name="Clarke W.E."/>
            <person name="Town C.D."/>
            <person name="Nixon J."/>
            <person name="Krishnakumar V."/>
            <person name="Bidwell S.L."/>
            <person name="Denoeud F."/>
            <person name="Belcram H."/>
            <person name="Links M.G."/>
            <person name="Just J."/>
            <person name="Clarke C."/>
            <person name="Bender T."/>
            <person name="Huebert T."/>
            <person name="Mason A.S."/>
            <person name="Pires J.C."/>
            <person name="Barker G."/>
            <person name="Moore J."/>
            <person name="Walley P.G."/>
            <person name="Manoli S."/>
            <person name="Batley J."/>
            <person name="Edwards D."/>
            <person name="Nelson M.N."/>
            <person name="Wang X."/>
            <person name="Paterson A.H."/>
            <person name="King G."/>
            <person name="Bancroft I."/>
            <person name="Chalhoub B."/>
            <person name="Sharpe A.G."/>
        </authorList>
    </citation>
    <scope>NUCLEOTIDE SEQUENCE</scope>
    <source>
        <strain evidence="2 3">cv. TO1000</strain>
    </source>
</reference>
<accession>A0A0D3BR38</accession>
<name>A0A0D3BR38_BRAOL</name>
<dbReference type="eggNOG" id="KOG2959">
    <property type="taxonomic scope" value="Eukaryota"/>
</dbReference>
<dbReference type="STRING" id="109376.A0A0D3BR38"/>
<feature type="region of interest" description="Disordered" evidence="1">
    <location>
        <begin position="1"/>
        <end position="79"/>
    </location>
</feature>
<evidence type="ECO:0000313" key="2">
    <source>
        <dbReference type="EnsemblPlants" id="Bo4g030140.1"/>
    </source>
</evidence>
<organism evidence="2 3">
    <name type="scientific">Brassica oleracea var. oleracea</name>
    <dbReference type="NCBI Taxonomy" id="109376"/>
    <lineage>
        <taxon>Eukaryota</taxon>
        <taxon>Viridiplantae</taxon>
        <taxon>Streptophyta</taxon>
        <taxon>Embryophyta</taxon>
        <taxon>Tracheophyta</taxon>
        <taxon>Spermatophyta</taxon>
        <taxon>Magnoliopsida</taxon>
        <taxon>eudicotyledons</taxon>
        <taxon>Gunneridae</taxon>
        <taxon>Pentapetalae</taxon>
        <taxon>rosids</taxon>
        <taxon>malvids</taxon>
        <taxon>Brassicales</taxon>
        <taxon>Brassicaceae</taxon>
        <taxon>Brassiceae</taxon>
        <taxon>Brassica</taxon>
    </lineage>
</organism>
<sequence>MEEEEEHRNQEQVERIEEDERLEESNFMDEERVRGEDSTTPKVLDNGADDDTSGESSDTLLDQFLPPPPRDKCSEELQNYQRTNPICKRKKLSVDK</sequence>